<dbReference type="InterPro" id="IPR058647">
    <property type="entry name" value="BSH_CzcB-like"/>
</dbReference>
<dbReference type="Gene3D" id="6.20.50.140">
    <property type="match status" value="1"/>
</dbReference>
<dbReference type="InterPro" id="IPR058636">
    <property type="entry name" value="Beta-barrel_YknX"/>
</dbReference>
<evidence type="ECO:0000313" key="6">
    <source>
        <dbReference type="EMBL" id="MPM56710.1"/>
    </source>
</evidence>
<dbReference type="GO" id="GO:0016020">
    <property type="term" value="C:membrane"/>
    <property type="evidence" value="ECO:0007669"/>
    <property type="project" value="InterPro"/>
</dbReference>
<dbReference type="SUPFAM" id="SSF111369">
    <property type="entry name" value="HlyD-like secretion proteins"/>
    <property type="match status" value="2"/>
</dbReference>
<dbReference type="PRINTS" id="PR01490">
    <property type="entry name" value="RTXTOXIND"/>
</dbReference>
<dbReference type="Gene3D" id="2.40.30.170">
    <property type="match status" value="1"/>
</dbReference>
<dbReference type="GO" id="GO:0022857">
    <property type="term" value="F:transmembrane transporter activity"/>
    <property type="evidence" value="ECO:0007669"/>
    <property type="project" value="InterPro"/>
</dbReference>
<keyword evidence="3" id="KW-0472">Membrane</keyword>
<evidence type="ECO:0000259" key="4">
    <source>
        <dbReference type="Pfam" id="PF25973"/>
    </source>
</evidence>
<evidence type="ECO:0000256" key="2">
    <source>
        <dbReference type="ARBA" id="ARBA00023054"/>
    </source>
</evidence>
<evidence type="ECO:0000256" key="1">
    <source>
        <dbReference type="ARBA" id="ARBA00004196"/>
    </source>
</evidence>
<evidence type="ECO:0000256" key="3">
    <source>
        <dbReference type="SAM" id="Phobius"/>
    </source>
</evidence>
<feature type="transmembrane region" description="Helical" evidence="3">
    <location>
        <begin position="47"/>
        <end position="66"/>
    </location>
</feature>
<evidence type="ECO:0000259" key="5">
    <source>
        <dbReference type="Pfam" id="PF25990"/>
    </source>
</evidence>
<gene>
    <name evidence="6" type="ORF">SDC9_103524</name>
</gene>
<evidence type="ECO:0008006" key="7">
    <source>
        <dbReference type="Google" id="ProtNLM"/>
    </source>
</evidence>
<dbReference type="Gene3D" id="2.40.50.100">
    <property type="match status" value="1"/>
</dbReference>
<organism evidence="6">
    <name type="scientific">bioreactor metagenome</name>
    <dbReference type="NCBI Taxonomy" id="1076179"/>
    <lineage>
        <taxon>unclassified sequences</taxon>
        <taxon>metagenomes</taxon>
        <taxon>ecological metagenomes</taxon>
    </lineage>
</organism>
<dbReference type="InterPro" id="IPR050465">
    <property type="entry name" value="UPF0194_transport"/>
</dbReference>
<feature type="domain" description="CzcB-like barrel-sandwich hybrid" evidence="4">
    <location>
        <begin position="103"/>
        <end position="349"/>
    </location>
</feature>
<dbReference type="Pfam" id="PF25973">
    <property type="entry name" value="BSH_CzcB"/>
    <property type="match status" value="1"/>
</dbReference>
<dbReference type="Pfam" id="PF25990">
    <property type="entry name" value="Beta-barrel_YknX"/>
    <property type="match status" value="1"/>
</dbReference>
<name>A0A645AUB9_9ZZZZ</name>
<keyword evidence="2" id="KW-0175">Coiled coil</keyword>
<proteinExistence type="predicted"/>
<keyword evidence="3" id="KW-0812">Transmembrane</keyword>
<comment type="subcellular location">
    <subcellularLocation>
        <location evidence="1">Cell envelope</location>
    </subcellularLocation>
</comment>
<dbReference type="Gene3D" id="1.10.287.470">
    <property type="entry name" value="Helix hairpin bin"/>
    <property type="match status" value="1"/>
</dbReference>
<keyword evidence="3" id="KW-1133">Transmembrane helix</keyword>
<dbReference type="NCBIfam" id="TIGR01730">
    <property type="entry name" value="RND_mfp"/>
    <property type="match status" value="1"/>
</dbReference>
<dbReference type="GO" id="GO:0030313">
    <property type="term" value="C:cell envelope"/>
    <property type="evidence" value="ECO:0007669"/>
    <property type="project" value="UniProtKB-SubCell"/>
</dbReference>
<reference evidence="6" key="1">
    <citation type="submission" date="2019-08" db="EMBL/GenBank/DDBJ databases">
        <authorList>
            <person name="Kucharzyk K."/>
            <person name="Murdoch R.W."/>
            <person name="Higgins S."/>
            <person name="Loffler F."/>
        </authorList>
    </citation>
    <scope>NUCLEOTIDE SEQUENCE</scope>
</reference>
<accession>A0A645AUB9</accession>
<dbReference type="EMBL" id="VSSQ01015892">
    <property type="protein sequence ID" value="MPM56710.1"/>
    <property type="molecule type" value="Genomic_DNA"/>
</dbReference>
<dbReference type="AlphaFoldDB" id="A0A645AUB9"/>
<dbReference type="PANTHER" id="PTHR32347">
    <property type="entry name" value="EFFLUX SYSTEM COMPONENT YKNX-RELATED"/>
    <property type="match status" value="1"/>
</dbReference>
<protein>
    <recommendedName>
        <fullName evidence="7">Efflux RND transporter periplasmic adaptor subunit</fullName>
    </recommendedName>
</protein>
<feature type="domain" description="YknX-like beta-barrel" evidence="5">
    <location>
        <begin position="357"/>
        <end position="430"/>
    </location>
</feature>
<dbReference type="InterPro" id="IPR006143">
    <property type="entry name" value="RND_pump_MFP"/>
</dbReference>
<comment type="caution">
    <text evidence="6">The sequence shown here is derived from an EMBL/GenBank/DDBJ whole genome shotgun (WGS) entry which is preliminary data.</text>
</comment>
<sequence>MGKDKEKKEKKASMSEEPVVTFAPVETIDETPAVPVKKAKKKTNKKLLWGILGAALILVIVVVIVLSNNAKTAAANTYQTVTLEKGQLTAIVGATGTVRALQTASIAWETNGRIEAIDVKIGDKVTAGEELAKLAQSSLSPSIISAAADLVTAQRNLDDLRNSTVAKAKAQQAVADAQNAYSDALGSRLFSNRNRATNQDLVDQASAAVVLAKDKVNDAEDYYNKFSERKDDDPQKAAALNSLANARLNLDQATKNLNYYLDVPDSIEVALTDAEVAVAKANLEDALREWNRLKDGPDPADIAAAEARVASIQATLDMAKLTSPFNGTITEINSLAGDLVNAGTVSFRIDNINQLLVDVNVQEVDINSIKPGQTALLTFDAIPNKEYSGKVTEVARVGNTVNGVVNFKVTLQLLNPDDQVLPGMTAAVNITINQLDDILTVPNRAVRLVNGQQTIYVLRNGIPVAVNIQIGATSDTISELLSGDIQEGEQIILNPPSSFISLMSSGGMRP</sequence>